<feature type="transmembrane region" description="Helical" evidence="2">
    <location>
        <begin position="279"/>
        <end position="299"/>
    </location>
</feature>
<evidence type="ECO:0000259" key="3">
    <source>
        <dbReference type="Pfam" id="PF02705"/>
    </source>
</evidence>
<dbReference type="KEGG" id="mng:MNEG_2586"/>
<dbReference type="STRING" id="145388.A0A0D2LFF2"/>
<feature type="transmembrane region" description="Helical" evidence="2">
    <location>
        <begin position="351"/>
        <end position="368"/>
    </location>
</feature>
<dbReference type="GeneID" id="25735464"/>
<reference evidence="4 5" key="1">
    <citation type="journal article" date="2013" name="BMC Genomics">
        <title>Reconstruction of the lipid metabolism for the microalga Monoraphidium neglectum from its genome sequence reveals characteristics suitable for biofuel production.</title>
        <authorList>
            <person name="Bogen C."/>
            <person name="Al-Dilaimi A."/>
            <person name="Albersmeier A."/>
            <person name="Wichmann J."/>
            <person name="Grundmann M."/>
            <person name="Rupp O."/>
            <person name="Lauersen K.J."/>
            <person name="Blifernez-Klassen O."/>
            <person name="Kalinowski J."/>
            <person name="Goesmann A."/>
            <person name="Mussgnug J.H."/>
            <person name="Kruse O."/>
        </authorList>
    </citation>
    <scope>NUCLEOTIDE SEQUENCE [LARGE SCALE GENOMIC DNA]</scope>
    <source>
        <strain evidence="4 5">SAG 48.87</strain>
    </source>
</reference>
<dbReference type="Pfam" id="PF02705">
    <property type="entry name" value="K_trans"/>
    <property type="match status" value="1"/>
</dbReference>
<evidence type="ECO:0000313" key="5">
    <source>
        <dbReference type="Proteomes" id="UP000054498"/>
    </source>
</evidence>
<keyword evidence="2" id="KW-0472">Membrane</keyword>
<protein>
    <submittedName>
        <fullName evidence="4">Potassium transporter 1</fullName>
    </submittedName>
</protein>
<evidence type="ECO:0000256" key="2">
    <source>
        <dbReference type="SAM" id="Phobius"/>
    </source>
</evidence>
<feature type="transmembrane region" description="Helical" evidence="2">
    <location>
        <begin position="201"/>
        <end position="219"/>
    </location>
</feature>
<dbReference type="GO" id="GO:0015079">
    <property type="term" value="F:potassium ion transmembrane transporter activity"/>
    <property type="evidence" value="ECO:0007669"/>
    <property type="project" value="InterPro"/>
</dbReference>
<feature type="domain" description="K+ potassium transporter integral membrane" evidence="3">
    <location>
        <begin position="26"/>
        <end position="362"/>
    </location>
</feature>
<dbReference type="OrthoDB" id="504708at2759"/>
<keyword evidence="2" id="KW-1133">Transmembrane helix</keyword>
<sequence length="369" mass="38872">MAAVKPSDSKGSAYAGPARRGLLALSFGALGVIYGDIGTSPLYAYQSVFTAPPSREETLSAASLFFWTLTLIVLVKYVGIILRFDDNGEGGTFALYSLICRAAGFGPYGPSQPVDMHFLTGGAGALASRLPRGATRGHWWSLQTGLGGRVRAWYRRSQAGQVALLVVVMLATAMVIGDGVLTPSISVLSAISGLKVATDQITQSTVVGISIAVLVLLFAVQRAGTGKISVVFAPVVTVWLLFNASLGFYNLSTNGWGIWEAINPAYIFTAFTGPGGFDAGWRLLAGVMLCITGAEAMYADLGHFNAAAVMLSFSGFVYPCLVVTYMGQAAYIIGHPDAYEDPFWNSVPHGAFWPMLVVATLTSGAPRAA</sequence>
<feature type="transmembrane region" description="Helical" evidence="2">
    <location>
        <begin position="64"/>
        <end position="82"/>
    </location>
</feature>
<keyword evidence="5" id="KW-1185">Reference proteome</keyword>
<feature type="transmembrane region" description="Helical" evidence="2">
    <location>
        <begin position="231"/>
        <end position="249"/>
    </location>
</feature>
<evidence type="ECO:0000313" key="4">
    <source>
        <dbReference type="EMBL" id="KIZ05369.1"/>
    </source>
</evidence>
<dbReference type="RefSeq" id="XP_013904388.1">
    <property type="nucleotide sequence ID" value="XM_014048934.1"/>
</dbReference>
<evidence type="ECO:0000256" key="1">
    <source>
        <dbReference type="ARBA" id="ARBA00008440"/>
    </source>
</evidence>
<dbReference type="EMBL" id="KK100516">
    <property type="protein sequence ID" value="KIZ05369.1"/>
    <property type="molecule type" value="Genomic_DNA"/>
</dbReference>
<organism evidence="4 5">
    <name type="scientific">Monoraphidium neglectum</name>
    <dbReference type="NCBI Taxonomy" id="145388"/>
    <lineage>
        <taxon>Eukaryota</taxon>
        <taxon>Viridiplantae</taxon>
        <taxon>Chlorophyta</taxon>
        <taxon>core chlorophytes</taxon>
        <taxon>Chlorophyceae</taxon>
        <taxon>CS clade</taxon>
        <taxon>Sphaeropleales</taxon>
        <taxon>Selenastraceae</taxon>
        <taxon>Monoraphidium</taxon>
    </lineage>
</organism>
<dbReference type="InterPro" id="IPR053951">
    <property type="entry name" value="K_trans_N"/>
</dbReference>
<gene>
    <name evidence="4" type="ORF">MNEG_2586</name>
</gene>
<comment type="similarity">
    <text evidence="1">Belongs to the HAK/KUP transporter (TC 2.A.72.3) family.</text>
</comment>
<proteinExistence type="inferred from homology"/>
<dbReference type="PANTHER" id="PTHR30540">
    <property type="entry name" value="OSMOTIC STRESS POTASSIUM TRANSPORTER"/>
    <property type="match status" value="1"/>
</dbReference>
<accession>A0A0D2LFF2</accession>
<keyword evidence="2" id="KW-0812">Transmembrane</keyword>
<feature type="transmembrane region" description="Helical" evidence="2">
    <location>
        <begin position="306"/>
        <end position="331"/>
    </location>
</feature>
<feature type="transmembrane region" description="Helical" evidence="2">
    <location>
        <begin position="21"/>
        <end position="44"/>
    </location>
</feature>
<dbReference type="GO" id="GO:0016020">
    <property type="term" value="C:membrane"/>
    <property type="evidence" value="ECO:0007669"/>
    <property type="project" value="InterPro"/>
</dbReference>
<name>A0A0D2LFF2_9CHLO</name>
<dbReference type="AlphaFoldDB" id="A0A0D2LFF2"/>
<dbReference type="Proteomes" id="UP000054498">
    <property type="component" value="Unassembled WGS sequence"/>
</dbReference>
<feature type="transmembrane region" description="Helical" evidence="2">
    <location>
        <begin position="162"/>
        <end position="181"/>
    </location>
</feature>
<dbReference type="InterPro" id="IPR003855">
    <property type="entry name" value="K+_transporter"/>
</dbReference>
<dbReference type="PANTHER" id="PTHR30540:SF83">
    <property type="entry name" value="K+ POTASSIUM TRANSPORTER"/>
    <property type="match status" value="1"/>
</dbReference>